<organism evidence="3">
    <name type="scientific">Leptosphaeria maculans (strain JN3 / isolate v23.1.3 / race Av1-4-5-6-7-8)</name>
    <name type="common">Blackleg fungus</name>
    <name type="synonym">Phoma lingam</name>
    <dbReference type="NCBI Taxonomy" id="985895"/>
    <lineage>
        <taxon>Eukaryota</taxon>
        <taxon>Fungi</taxon>
        <taxon>Dikarya</taxon>
        <taxon>Ascomycota</taxon>
        <taxon>Pezizomycotina</taxon>
        <taxon>Dothideomycetes</taxon>
        <taxon>Pleosporomycetidae</taxon>
        <taxon>Pleosporales</taxon>
        <taxon>Pleosporineae</taxon>
        <taxon>Leptosphaeriaceae</taxon>
        <taxon>Plenodomus</taxon>
        <taxon>Plenodomus lingam/Leptosphaeria maculans species complex</taxon>
    </lineage>
</organism>
<keyword evidence="3" id="KW-1185">Reference proteome</keyword>
<proteinExistence type="predicted"/>
<reference evidence="3" key="1">
    <citation type="journal article" date="2011" name="Nat. Commun.">
        <title>Effector diversification within compartments of the Leptosphaeria maculans genome affected by Repeat-Induced Point mutations.</title>
        <authorList>
            <person name="Rouxel T."/>
            <person name="Grandaubert J."/>
            <person name="Hane J.K."/>
            <person name="Hoede C."/>
            <person name="van de Wouw A.P."/>
            <person name="Couloux A."/>
            <person name="Dominguez V."/>
            <person name="Anthouard V."/>
            <person name="Bally P."/>
            <person name="Bourras S."/>
            <person name="Cozijnsen A.J."/>
            <person name="Ciuffetti L.M."/>
            <person name="Degrave A."/>
            <person name="Dilmaghani A."/>
            <person name="Duret L."/>
            <person name="Fudal I."/>
            <person name="Goodwin S.B."/>
            <person name="Gout L."/>
            <person name="Glaser N."/>
            <person name="Linglin J."/>
            <person name="Kema G.H.J."/>
            <person name="Lapalu N."/>
            <person name="Lawrence C.B."/>
            <person name="May K."/>
            <person name="Meyer M."/>
            <person name="Ollivier B."/>
            <person name="Poulain J."/>
            <person name="Schoch C.L."/>
            <person name="Simon A."/>
            <person name="Spatafora J.W."/>
            <person name="Stachowiak A."/>
            <person name="Turgeon B.G."/>
            <person name="Tyler B.M."/>
            <person name="Vincent D."/>
            <person name="Weissenbach J."/>
            <person name="Amselem J."/>
            <person name="Quesneville H."/>
            <person name="Oliver R.P."/>
            <person name="Wincker P."/>
            <person name="Balesdent M.-H."/>
            <person name="Howlett B.J."/>
        </authorList>
    </citation>
    <scope>NUCLEOTIDE SEQUENCE [LARGE SCALE GENOMIC DNA]</scope>
    <source>
        <strain evidence="3">JN3 / isolate v23.1.3 / race Av1-4-5-6-7-8</strain>
    </source>
</reference>
<dbReference type="Gene3D" id="3.40.30.10">
    <property type="entry name" value="Glutaredoxin"/>
    <property type="match status" value="1"/>
</dbReference>
<evidence type="ECO:0000313" key="3">
    <source>
        <dbReference type="Proteomes" id="UP000002668"/>
    </source>
</evidence>
<protein>
    <submittedName>
        <fullName evidence="2">Uncharacterized protein</fullName>
    </submittedName>
</protein>
<dbReference type="OrthoDB" id="47801at2759"/>
<dbReference type="STRING" id="985895.E4ZTK3"/>
<dbReference type="HOGENOM" id="CLU_351261_0_0_1"/>
<dbReference type="InterPro" id="IPR011893">
    <property type="entry name" value="Selenoprotein_Rdx-typ"/>
</dbReference>
<dbReference type="InParanoid" id="E4ZTK3"/>
<dbReference type="Pfam" id="PF10262">
    <property type="entry name" value="Rdx"/>
    <property type="match status" value="1"/>
</dbReference>
<dbReference type="InterPro" id="IPR016135">
    <property type="entry name" value="UBQ-conjugating_enzyme/RWD"/>
</dbReference>
<dbReference type="Gene3D" id="3.10.110.10">
    <property type="entry name" value="Ubiquitin Conjugating Enzyme"/>
    <property type="match status" value="1"/>
</dbReference>
<dbReference type="EMBL" id="FP929125">
    <property type="protein sequence ID" value="CBX94859.1"/>
    <property type="molecule type" value="Genomic_DNA"/>
</dbReference>
<dbReference type="InterPro" id="IPR036249">
    <property type="entry name" value="Thioredoxin-like_sf"/>
</dbReference>
<gene>
    <name evidence="2" type="ORF">LEMA_P118620.1</name>
</gene>
<dbReference type="AlphaFoldDB" id="E4ZTK3"/>
<keyword evidence="1" id="KW-0676">Redox-active center</keyword>
<dbReference type="eggNOG" id="KOG0895">
    <property type="taxonomic scope" value="Eukaryota"/>
</dbReference>
<dbReference type="PANTHER" id="PTHR36417">
    <property type="entry name" value="SELENOPROTEIN DOMAIN PROTEIN (AFU_ORTHOLOGUE AFUA_1G05220)"/>
    <property type="match status" value="1"/>
</dbReference>
<dbReference type="Proteomes" id="UP000002668">
    <property type="component" value="Genome"/>
</dbReference>
<evidence type="ECO:0000256" key="1">
    <source>
        <dbReference type="ARBA" id="ARBA00023284"/>
    </source>
</evidence>
<dbReference type="OMA" id="MSEIDSH"/>
<evidence type="ECO:0000313" key="2">
    <source>
        <dbReference type="EMBL" id="CBX94859.1"/>
    </source>
</evidence>
<dbReference type="GeneID" id="13291313"/>
<dbReference type="PANTHER" id="PTHR36417:SF2">
    <property type="entry name" value="SELENOPROTEIN DOMAIN PROTEIN (AFU_ORTHOLOGUE AFUA_1G05220)"/>
    <property type="match status" value="1"/>
</dbReference>
<sequence>MASLHSTSAPVHLPRIAISYCTQCRWMLRAAYFGQELLSTFGTQIGEIALIPCTGGLFEVELMYCVDGEGRGGEGEGEVESKGTSKGEDKIQVKKVLIWDRKAEGGFPETKVLKQRLRDHIDPSRDLGHSDKGGKAKAAVDEAGVVVGKKKEELGKGGVEVAEKKQAEVGKMGGAAVKRNPDGSVYFSVFPQIHRGRKPLVTTRTIQMNNKYYAAGSSSTQNAAPTQASGAPSFDTYSDFVTYLAGRKCPGCNTTFLCSSKEVELLFQSWLNKTPCQIQFKTCSKSACIVCFGRSGTPIQRNAGSTKMSWCCSRGRLFIIWIMLCGFDQVYCDRKLREASTSGQTASKFAKNGVGYTVGFGGGMYGLHGRQRGGSAGQDAQKEQAESAERMSDHFDEAVFSSLAVLCPSPHHDRDKSSFDVHPPRAVTSMLVHSKILDKPAELLRNDSRDNATQRKDLYMALIGFLKRVGVHEISKIDVIFKERIVLPKNDNLLTLSFKGPPPRTTETASSLSDGLRRLIIQSDTMMRGALNNRQEFQDKRGQDMLWLCREISGLSTRDKDLWPTYYYTPQAHMLHESPSGRITRLITEITTLKTGLPGGTFVKHAMSRLDGMSILIIGPEVCLSLLGTWTSGAKGEDWQPGQSTILQVLISVQAMIFCEHPLGNEPGLASLVHCQKPSSQCTNRMLHGHTVKCSLMRYAQHMPVLCKEVVEQHFRANGHKILKIVEKWAKECKEPTSKAKLVKYGATYVPEKNVTCIVSMRLLSTAWSLKVFGASLILARLVHACTGTASCPTSLMGWST</sequence>
<accession>E4ZTK3</accession>
<dbReference type="SUPFAM" id="SSF54495">
    <property type="entry name" value="UBC-like"/>
    <property type="match status" value="1"/>
</dbReference>
<dbReference type="SUPFAM" id="SSF52833">
    <property type="entry name" value="Thioredoxin-like"/>
    <property type="match status" value="1"/>
</dbReference>
<name>E4ZTK3_LEPMJ</name>
<dbReference type="VEuPathDB" id="FungiDB:LEMA_P118620.1"/>